<dbReference type="InterPro" id="IPR036770">
    <property type="entry name" value="Ankyrin_rpt-contain_sf"/>
</dbReference>
<dbReference type="Pfam" id="PF00023">
    <property type="entry name" value="Ank"/>
    <property type="match status" value="1"/>
</dbReference>
<evidence type="ECO:0000313" key="3">
    <source>
        <dbReference type="Proteomes" id="UP001139971"/>
    </source>
</evidence>
<dbReference type="Gene3D" id="1.25.40.20">
    <property type="entry name" value="Ankyrin repeat-containing domain"/>
    <property type="match status" value="2"/>
</dbReference>
<keyword evidence="3" id="KW-1185">Reference proteome</keyword>
<dbReference type="SUPFAM" id="SSF48403">
    <property type="entry name" value="Ankyrin repeat"/>
    <property type="match status" value="1"/>
</dbReference>
<dbReference type="SMART" id="SM00248">
    <property type="entry name" value="ANK"/>
    <property type="match status" value="5"/>
</dbReference>
<dbReference type="InterPro" id="IPR051616">
    <property type="entry name" value="Cul2-RING_E3_ligase_SR"/>
</dbReference>
<accession>A0A9X4BM62</accession>
<evidence type="ECO:0000313" key="2">
    <source>
        <dbReference type="EMBL" id="MDC8014984.1"/>
    </source>
</evidence>
<reference evidence="2" key="1">
    <citation type="submission" date="2023-02" db="EMBL/GenBank/DDBJ databases">
        <title>Tahibacter soli sp. nov. isolated from soil.</title>
        <authorList>
            <person name="Baek J.H."/>
            <person name="Lee J.K."/>
            <person name="Choi D.G."/>
            <person name="Jeon C.O."/>
        </authorList>
    </citation>
    <scope>NUCLEOTIDE SEQUENCE</scope>
    <source>
        <strain evidence="2">BL</strain>
    </source>
</reference>
<dbReference type="PROSITE" id="PS50088">
    <property type="entry name" value="ANK_REPEAT"/>
    <property type="match status" value="2"/>
</dbReference>
<gene>
    <name evidence="2" type="ORF">OD750_020765</name>
</gene>
<dbReference type="PROSITE" id="PS50297">
    <property type="entry name" value="ANK_REP_REGION"/>
    <property type="match status" value="2"/>
</dbReference>
<dbReference type="RefSeq" id="WP_263540780.1">
    <property type="nucleotide sequence ID" value="NZ_JAOVZO020000019.1"/>
</dbReference>
<dbReference type="InterPro" id="IPR002110">
    <property type="entry name" value="Ankyrin_rpt"/>
</dbReference>
<feature type="repeat" description="ANK" evidence="1">
    <location>
        <begin position="149"/>
        <end position="181"/>
    </location>
</feature>
<feature type="repeat" description="ANK" evidence="1">
    <location>
        <begin position="98"/>
        <end position="134"/>
    </location>
</feature>
<name>A0A9X4BM62_9GAMM</name>
<keyword evidence="1" id="KW-0040">ANK repeat</keyword>
<sequence>MAATPIDRIAAGRTDLVFDLVASGGDARATDDRGTRLIQWCAYYGDVSAVRLLLSHGEALASLGDDLGLNAAAFHGHWRLCEFLLERGADANGALEDTGETPLHAALCTDDRVRYDAVVHVLLAAGANPNAATKPGVETGAFMRDARTRGETPLHRAAVCGTPQTLQLLLDAGADREARDAHGDTPLAWASWQRRPADVLRLLCYGPHRIRPDYRDMRANLVGGPVDST</sequence>
<dbReference type="PANTHER" id="PTHR46224">
    <property type="entry name" value="ANKYRIN REPEAT FAMILY PROTEIN"/>
    <property type="match status" value="1"/>
</dbReference>
<proteinExistence type="predicted"/>
<protein>
    <submittedName>
        <fullName evidence="2">Ankyrin repeat domain-containing protein</fullName>
    </submittedName>
</protein>
<dbReference type="EMBL" id="JAOVZO020000019">
    <property type="protein sequence ID" value="MDC8014984.1"/>
    <property type="molecule type" value="Genomic_DNA"/>
</dbReference>
<dbReference type="PANTHER" id="PTHR46224:SF6">
    <property type="entry name" value="ANKYRIN REPEAT FAMILY PROTEIN"/>
    <property type="match status" value="1"/>
</dbReference>
<comment type="caution">
    <text evidence="2">The sequence shown here is derived from an EMBL/GenBank/DDBJ whole genome shotgun (WGS) entry which is preliminary data.</text>
</comment>
<evidence type="ECO:0000256" key="1">
    <source>
        <dbReference type="PROSITE-ProRule" id="PRU00023"/>
    </source>
</evidence>
<dbReference type="AlphaFoldDB" id="A0A9X4BM62"/>
<dbReference type="Pfam" id="PF12796">
    <property type="entry name" value="Ank_2"/>
    <property type="match status" value="2"/>
</dbReference>
<organism evidence="2 3">
    <name type="scientific">Tahibacter soli</name>
    <dbReference type="NCBI Taxonomy" id="2983605"/>
    <lineage>
        <taxon>Bacteria</taxon>
        <taxon>Pseudomonadati</taxon>
        <taxon>Pseudomonadota</taxon>
        <taxon>Gammaproteobacteria</taxon>
        <taxon>Lysobacterales</taxon>
        <taxon>Rhodanobacteraceae</taxon>
        <taxon>Tahibacter</taxon>
    </lineage>
</organism>
<dbReference type="Proteomes" id="UP001139971">
    <property type="component" value="Unassembled WGS sequence"/>
</dbReference>